<evidence type="ECO:0000256" key="1">
    <source>
        <dbReference type="SAM" id="Coils"/>
    </source>
</evidence>
<reference evidence="3" key="2">
    <citation type="journal article" date="2023" name="Int. J. Mol. Sci.">
        <title>De Novo Assembly and Annotation of 11 Diverse Shrub Willow (Salix) Genomes Reveals Novel Gene Organization in Sex-Linked Regions.</title>
        <authorList>
            <person name="Hyden B."/>
            <person name="Feng K."/>
            <person name="Yates T.B."/>
            <person name="Jawdy S."/>
            <person name="Cereghino C."/>
            <person name="Smart L.B."/>
            <person name="Muchero W."/>
        </authorList>
    </citation>
    <scope>NUCLEOTIDE SEQUENCE</scope>
    <source>
        <tissue evidence="3">Shoot tip</tissue>
    </source>
</reference>
<feature type="region of interest" description="Disordered" evidence="2">
    <location>
        <begin position="251"/>
        <end position="279"/>
    </location>
</feature>
<organism evidence="3 4">
    <name type="scientific">Salix suchowensis</name>
    <dbReference type="NCBI Taxonomy" id="1278906"/>
    <lineage>
        <taxon>Eukaryota</taxon>
        <taxon>Viridiplantae</taxon>
        <taxon>Streptophyta</taxon>
        <taxon>Embryophyta</taxon>
        <taxon>Tracheophyta</taxon>
        <taxon>Spermatophyta</taxon>
        <taxon>Magnoliopsida</taxon>
        <taxon>eudicotyledons</taxon>
        <taxon>Gunneridae</taxon>
        <taxon>Pentapetalae</taxon>
        <taxon>rosids</taxon>
        <taxon>fabids</taxon>
        <taxon>Malpighiales</taxon>
        <taxon>Salicaceae</taxon>
        <taxon>Saliceae</taxon>
        <taxon>Salix</taxon>
    </lineage>
</organism>
<dbReference type="PANTHER" id="PTHR34380">
    <property type="entry name" value="BNAA03G12380D PROTEIN"/>
    <property type="match status" value="1"/>
</dbReference>
<keyword evidence="1" id="KW-0175">Coiled coil</keyword>
<evidence type="ECO:0000313" key="4">
    <source>
        <dbReference type="Proteomes" id="UP001141253"/>
    </source>
</evidence>
<keyword evidence="4" id="KW-1185">Reference proteome</keyword>
<accession>A0ABQ9ALG3</accession>
<sequence length="522" mass="58439">MEVSTEEVEIKVLKSCKCGEFEKRIVELEWEIQKKSIEYHELEAKFKELGERKNGLANEVNDSRANIDEVKEVDGVVDLTAEEEEDKMMQLMIENKVLEFEKQNAAREVEVWKEKYKELELYALKLNGCVVGEDGADATCNTPGTPLNDIMQNHTVCGKPSVYLDSEGKHGYFRCAAPNVINVGDSDDEFDTNGIQTFNPDGQEDEKVCISMDHPLERTLCSKNQKISDISLKGAVCDQIHKEYVDAVYDNVPHNPTPKRKRPANVIASDTESDEDDNAPISKLKRLHLQESIPHVVSLDSVTPKSEDVKGPVTRSRQRLATLRKDEGKVKARISSSNTSETNYHRGIPSKDDFEDSESDDAGSESEGGSLDGFIVSDDTYVSDVDDASSESEEKSNDGNDAFGLSDDGSDDDTDFGMILSRLHRSKDHNKLPRKNITRKHCITMVEGFSKFDAPRGSKLAEFLIDGDPSGDLKKSVLELQAYNSKGVKLCRKLATHYSKQLFQIYKNKEDPLFLPHDQASQ</sequence>
<proteinExistence type="predicted"/>
<evidence type="ECO:0000256" key="2">
    <source>
        <dbReference type="SAM" id="MobiDB-lite"/>
    </source>
</evidence>
<name>A0ABQ9ALG3_9ROSI</name>
<gene>
    <name evidence="3" type="ORF">OIU77_008348</name>
</gene>
<feature type="region of interest" description="Disordered" evidence="2">
    <location>
        <begin position="298"/>
        <end position="409"/>
    </location>
</feature>
<dbReference type="Proteomes" id="UP001141253">
    <property type="component" value="Chromosome 15W"/>
</dbReference>
<protein>
    <submittedName>
        <fullName evidence="3">Uncharacterized protein</fullName>
    </submittedName>
</protein>
<feature type="compositionally biased region" description="Low complexity" evidence="2">
    <location>
        <begin position="365"/>
        <end position="383"/>
    </location>
</feature>
<dbReference type="PANTHER" id="PTHR34380:SF1">
    <property type="entry name" value="OS01G0221300 PROTEIN"/>
    <property type="match status" value="1"/>
</dbReference>
<feature type="compositionally biased region" description="Acidic residues" evidence="2">
    <location>
        <begin position="353"/>
        <end position="364"/>
    </location>
</feature>
<evidence type="ECO:0000313" key="3">
    <source>
        <dbReference type="EMBL" id="KAJ6340565.1"/>
    </source>
</evidence>
<reference evidence="3" key="1">
    <citation type="submission" date="2022-10" db="EMBL/GenBank/DDBJ databases">
        <authorList>
            <person name="Hyden B.L."/>
            <person name="Feng K."/>
            <person name="Yates T."/>
            <person name="Jawdy S."/>
            <person name="Smart L.B."/>
            <person name="Muchero W."/>
        </authorList>
    </citation>
    <scope>NUCLEOTIDE SEQUENCE</scope>
    <source>
        <tissue evidence="3">Shoot tip</tissue>
    </source>
</reference>
<comment type="caution">
    <text evidence="3">The sequence shown here is derived from an EMBL/GenBank/DDBJ whole genome shotgun (WGS) entry which is preliminary data.</text>
</comment>
<dbReference type="EMBL" id="JAPFFI010000020">
    <property type="protein sequence ID" value="KAJ6340565.1"/>
    <property type="molecule type" value="Genomic_DNA"/>
</dbReference>
<feature type="coiled-coil region" evidence="1">
    <location>
        <begin position="25"/>
        <end position="122"/>
    </location>
</feature>